<dbReference type="RefSeq" id="WP_413268550.1">
    <property type="nucleotide sequence ID" value="NZ_JBHFNQ010000007.1"/>
</dbReference>
<evidence type="ECO:0000313" key="2">
    <source>
        <dbReference type="Proteomes" id="UP001576774"/>
    </source>
</evidence>
<proteinExistence type="predicted"/>
<dbReference type="EMBL" id="JBHFNQ010000007">
    <property type="protein sequence ID" value="MFB2875384.1"/>
    <property type="molecule type" value="Genomic_DNA"/>
</dbReference>
<organism evidence="1 2">
    <name type="scientific">Floridaenema aerugineum BLCC-F46</name>
    <dbReference type="NCBI Taxonomy" id="3153654"/>
    <lineage>
        <taxon>Bacteria</taxon>
        <taxon>Bacillati</taxon>
        <taxon>Cyanobacteriota</taxon>
        <taxon>Cyanophyceae</taxon>
        <taxon>Oscillatoriophycideae</taxon>
        <taxon>Aerosakkonematales</taxon>
        <taxon>Aerosakkonemataceae</taxon>
        <taxon>Floridanema</taxon>
        <taxon>Floridanema aerugineum</taxon>
    </lineage>
</organism>
<protein>
    <submittedName>
        <fullName evidence="1">Uncharacterized protein</fullName>
    </submittedName>
</protein>
<dbReference type="Proteomes" id="UP001576774">
    <property type="component" value="Unassembled WGS sequence"/>
</dbReference>
<keyword evidence="2" id="KW-1185">Reference proteome</keyword>
<comment type="caution">
    <text evidence="1">The sequence shown here is derived from an EMBL/GenBank/DDBJ whole genome shotgun (WGS) entry which is preliminary data.</text>
</comment>
<accession>A0ABV4WXZ9</accession>
<sequence length="502" mass="54019">MADYKLPDYVTKRLRYFNNQFLQEQDFIDEQNYHVDRQRRHNRLLHTPGIADGLTVTASAGATDAQVSPGTAIDGKGRQILLSQSQPVAVKDNQGNLFKDQQKVFLVISYFEQESDDPPAGGGEGKTRWLEQPKIECYEQTNVPSDENTYLRLALLTIGTDGKIVSVDLSVRKLAGSKIGITDKSIKENNLDDVIRSKLVTNGNNHNHRDGEGGKIKHSSLDLTDAGTNPHGTTVDNVLDATKSKVSKRVFVQVNVPGIYNPDTRSSITDKGSVFVLNTSSSDSYGLVAKVAETADVPPDPNKTIPAAAVVAIAGRKNVYGIYTTALTPGYALNVDGKANFAGGLNSGHISDTFINASGQRLTTGDVVKLKGTPVTQFRGSQNKIPIAEVTLADRENDTLVIGIVDSEAIPEPGQPDTRVKPEDPSFIEDGGELYLVTLGVFAHCKADATDIPIEVGDLLTTSNKPGHAKKATDPKLGSIIGKALDPLEKGTGYISVFVNIQ</sequence>
<evidence type="ECO:0000313" key="1">
    <source>
        <dbReference type="EMBL" id="MFB2875384.1"/>
    </source>
</evidence>
<reference evidence="1 2" key="1">
    <citation type="submission" date="2024-09" db="EMBL/GenBank/DDBJ databases">
        <title>Floridaenema gen nov. (Aerosakkonemataceae, Aerosakkonematales ord. nov., Cyanobacteria) from benthic tropical and subtropical fresh waters, with the description of four new species.</title>
        <authorList>
            <person name="Moretto J.A."/>
            <person name="Berthold D.E."/>
            <person name="Lefler F.W."/>
            <person name="Huang I.-S."/>
            <person name="Laughinghouse H. IV."/>
        </authorList>
    </citation>
    <scope>NUCLEOTIDE SEQUENCE [LARGE SCALE GENOMIC DNA]</scope>
    <source>
        <strain evidence="1 2">BLCC-F46</strain>
    </source>
</reference>
<name>A0ABV4WXZ9_9CYAN</name>
<gene>
    <name evidence="1" type="ORF">ACE1CC_00680</name>
</gene>